<dbReference type="GO" id="GO:0043014">
    <property type="term" value="F:alpha-tubulin binding"/>
    <property type="evidence" value="ECO:0007669"/>
    <property type="project" value="InterPro"/>
</dbReference>
<dbReference type="GO" id="GO:0007021">
    <property type="term" value="P:tubulin complex assembly"/>
    <property type="evidence" value="ECO:0007669"/>
    <property type="project" value="InterPro"/>
</dbReference>
<proteinExistence type="predicted"/>
<name>A0AAP0LMU5_9ROSI</name>
<dbReference type="CDD" id="cd01789">
    <property type="entry name" value="Ubl_TBCB"/>
    <property type="match status" value="1"/>
</dbReference>
<accession>A0AAP0LMU5</accession>
<dbReference type="InterPro" id="IPR045172">
    <property type="entry name" value="TBCB_Ubl"/>
</dbReference>
<dbReference type="InterPro" id="IPR029071">
    <property type="entry name" value="Ubiquitin-like_domsf"/>
</dbReference>
<keyword evidence="3" id="KW-1185">Reference proteome</keyword>
<feature type="domain" description="Ubiquitin-like" evidence="1">
    <location>
        <begin position="14"/>
        <end position="67"/>
    </location>
</feature>
<comment type="caution">
    <text evidence="2">The sequence shown here is derived from an EMBL/GenBank/DDBJ whole genome shotgun (WGS) entry which is preliminary data.</text>
</comment>
<dbReference type="EMBL" id="JBCGBO010000024">
    <property type="protein sequence ID" value="KAK9180942.1"/>
    <property type="molecule type" value="Genomic_DNA"/>
</dbReference>
<gene>
    <name evidence="2" type="ORF">WN944_024078</name>
</gene>
<sequence length="68" mass="7724">MALQLQQIGCNESVLLRVTHSNLKSFSVDVRFSLQMTVESVKDKLWRKCGTSVNSMSLELYDDTNTKV</sequence>
<dbReference type="AlphaFoldDB" id="A0AAP0LMU5"/>
<dbReference type="Pfam" id="PF14560">
    <property type="entry name" value="Ubiquitin_2"/>
    <property type="match status" value="1"/>
</dbReference>
<evidence type="ECO:0000259" key="1">
    <source>
        <dbReference type="Pfam" id="PF14560"/>
    </source>
</evidence>
<evidence type="ECO:0000313" key="2">
    <source>
        <dbReference type="EMBL" id="KAK9180942.1"/>
    </source>
</evidence>
<dbReference type="Proteomes" id="UP001428341">
    <property type="component" value="Unassembled WGS sequence"/>
</dbReference>
<protein>
    <recommendedName>
        <fullName evidence="1">Ubiquitin-like domain-containing protein</fullName>
    </recommendedName>
</protein>
<dbReference type="InterPro" id="IPR000626">
    <property type="entry name" value="Ubiquitin-like_dom"/>
</dbReference>
<evidence type="ECO:0000313" key="3">
    <source>
        <dbReference type="Proteomes" id="UP001428341"/>
    </source>
</evidence>
<reference evidence="2 3" key="1">
    <citation type="submission" date="2024-05" db="EMBL/GenBank/DDBJ databases">
        <title>Haplotype-resolved chromosome-level genome assembly of Huyou (Citrus changshanensis).</title>
        <authorList>
            <person name="Miao C."/>
            <person name="Chen W."/>
            <person name="Wu Y."/>
            <person name="Wang L."/>
            <person name="Zhao S."/>
            <person name="Grierson D."/>
            <person name="Xu C."/>
            <person name="Chen K."/>
        </authorList>
    </citation>
    <scope>NUCLEOTIDE SEQUENCE [LARGE SCALE GENOMIC DNA]</scope>
    <source>
        <strain evidence="2">01-14</strain>
        <tissue evidence="2">Leaf</tissue>
    </source>
</reference>
<dbReference type="SUPFAM" id="SSF54236">
    <property type="entry name" value="Ubiquitin-like"/>
    <property type="match status" value="1"/>
</dbReference>
<dbReference type="GO" id="GO:0007023">
    <property type="term" value="P:post-chaperonin tubulin folding pathway"/>
    <property type="evidence" value="ECO:0007669"/>
    <property type="project" value="InterPro"/>
</dbReference>
<dbReference type="Gene3D" id="3.10.20.90">
    <property type="entry name" value="Phosphatidylinositol 3-kinase Catalytic Subunit, Chain A, domain 1"/>
    <property type="match status" value="1"/>
</dbReference>
<organism evidence="2 3">
    <name type="scientific">Citrus x changshan-huyou</name>
    <dbReference type="NCBI Taxonomy" id="2935761"/>
    <lineage>
        <taxon>Eukaryota</taxon>
        <taxon>Viridiplantae</taxon>
        <taxon>Streptophyta</taxon>
        <taxon>Embryophyta</taxon>
        <taxon>Tracheophyta</taxon>
        <taxon>Spermatophyta</taxon>
        <taxon>Magnoliopsida</taxon>
        <taxon>eudicotyledons</taxon>
        <taxon>Gunneridae</taxon>
        <taxon>Pentapetalae</taxon>
        <taxon>rosids</taxon>
        <taxon>malvids</taxon>
        <taxon>Sapindales</taxon>
        <taxon>Rutaceae</taxon>
        <taxon>Aurantioideae</taxon>
        <taxon>Citrus</taxon>
    </lineage>
</organism>